<name>A0A6L4WWN8_9BACT</name>
<protein>
    <submittedName>
        <fullName evidence="1">Uncharacterized protein</fullName>
    </submittedName>
</protein>
<sequence length="127" mass="14460">MSKIYLVQLNWFIDGIKGQDEPKRKKGNDCIVIVSSLDEVDNVAESVVESMGQGGTSTSFHSIDIEKDEFDYYPTFVSAYWSCDNVDNYGLLEAVILKEFIKEDLINKNIDKSIAEAIEKQAYYSFH</sequence>
<comment type="caution">
    <text evidence="1">The sequence shown here is derived from an EMBL/GenBank/DDBJ whole genome shotgun (WGS) entry which is preliminary data.</text>
</comment>
<reference evidence="1 2" key="1">
    <citation type="submission" date="2019-10" db="EMBL/GenBank/DDBJ databases">
        <title>Poseidonibacter ostreae sp. nov., isolated from the gut of the Ostrea denselamellosa.</title>
        <authorList>
            <person name="Choi A."/>
        </authorList>
    </citation>
    <scope>NUCLEOTIDE SEQUENCE [LARGE SCALE GENOMIC DNA]</scope>
    <source>
        <strain evidence="1 2">SJOD-M-33</strain>
    </source>
</reference>
<organism evidence="1 2">
    <name type="scientific">Poseidonibacter ostreae</name>
    <dbReference type="NCBI Taxonomy" id="2654171"/>
    <lineage>
        <taxon>Bacteria</taxon>
        <taxon>Pseudomonadati</taxon>
        <taxon>Campylobacterota</taxon>
        <taxon>Epsilonproteobacteria</taxon>
        <taxon>Campylobacterales</taxon>
        <taxon>Arcobacteraceae</taxon>
        <taxon>Poseidonibacter</taxon>
    </lineage>
</organism>
<dbReference type="Proteomes" id="UP000472839">
    <property type="component" value="Unassembled WGS sequence"/>
</dbReference>
<accession>A0A6L4WWN8</accession>
<dbReference type="EMBL" id="WFKK01000001">
    <property type="protein sequence ID" value="KAB7891358.1"/>
    <property type="molecule type" value="Genomic_DNA"/>
</dbReference>
<dbReference type="AlphaFoldDB" id="A0A6L4WWN8"/>
<dbReference type="RefSeq" id="WP_152279461.1">
    <property type="nucleotide sequence ID" value="NZ_WFKK01000001.1"/>
</dbReference>
<gene>
    <name evidence="1" type="ORF">GBG19_00550</name>
</gene>
<evidence type="ECO:0000313" key="2">
    <source>
        <dbReference type="Proteomes" id="UP000472839"/>
    </source>
</evidence>
<evidence type="ECO:0000313" key="1">
    <source>
        <dbReference type="EMBL" id="KAB7891358.1"/>
    </source>
</evidence>
<proteinExistence type="predicted"/>